<dbReference type="OrthoDB" id="8244198at2"/>
<sequence>MAAVDNISIQKPSLFCAPVTLVEAAWGRFTRYRLYRKTLNELSALTRRELADLGLNRSMLQHVAYTATYENT</sequence>
<dbReference type="EMBL" id="WSFO01000006">
    <property type="protein sequence ID" value="KAE9629563.1"/>
    <property type="molecule type" value="Genomic_DNA"/>
</dbReference>
<dbReference type="RefSeq" id="WP_138161875.1">
    <property type="nucleotide sequence ID" value="NZ_VAUA01000002.1"/>
</dbReference>
<protein>
    <submittedName>
        <fullName evidence="2">DUF1127 domain-containing protein</fullName>
    </submittedName>
</protein>
<reference evidence="2 5" key="2">
    <citation type="submission" date="2019-12" db="EMBL/GenBank/DDBJ databases">
        <authorList>
            <person name="Zhang Y.-J."/>
        </authorList>
    </citation>
    <scope>NUCLEOTIDE SEQUENCE [LARGE SCALE GENOMIC DNA]</scope>
    <source>
        <strain evidence="2 5">H18S-6</strain>
    </source>
</reference>
<proteinExistence type="predicted"/>
<name>A0A5R8ZP36_9RHOB</name>
<evidence type="ECO:0000313" key="4">
    <source>
        <dbReference type="Proteomes" id="UP000305041"/>
    </source>
</evidence>
<keyword evidence="4" id="KW-1185">Reference proteome</keyword>
<evidence type="ECO:0000313" key="5">
    <source>
        <dbReference type="Proteomes" id="UP000441586"/>
    </source>
</evidence>
<reference evidence="3 4" key="1">
    <citation type="submission" date="2019-05" db="EMBL/GenBank/DDBJ databases">
        <title>Draft genome sequence of Pelagicola sp. DSW4-44.</title>
        <authorList>
            <person name="Oh J."/>
        </authorList>
    </citation>
    <scope>NUCLEOTIDE SEQUENCE [LARGE SCALE GENOMIC DNA]</scope>
    <source>
        <strain evidence="3 4">DSW4-44</strain>
    </source>
</reference>
<organism evidence="2 5">
    <name type="scientific">Parasedimentitalea maritima</name>
    <dbReference type="NCBI Taxonomy" id="2578117"/>
    <lineage>
        <taxon>Bacteria</taxon>
        <taxon>Pseudomonadati</taxon>
        <taxon>Pseudomonadota</taxon>
        <taxon>Alphaproteobacteria</taxon>
        <taxon>Rhodobacterales</taxon>
        <taxon>Paracoccaceae</taxon>
        <taxon>Parasedimentitalea</taxon>
    </lineage>
</organism>
<dbReference type="Proteomes" id="UP000441586">
    <property type="component" value="Unassembled WGS sequence"/>
</dbReference>
<evidence type="ECO:0000259" key="1">
    <source>
        <dbReference type="Pfam" id="PF06568"/>
    </source>
</evidence>
<comment type="caution">
    <text evidence="2">The sequence shown here is derived from an EMBL/GenBank/DDBJ whole genome shotgun (WGS) entry which is preliminary data.</text>
</comment>
<accession>A0A5R8ZP36</accession>
<dbReference type="Proteomes" id="UP000305041">
    <property type="component" value="Unassembled WGS sequence"/>
</dbReference>
<accession>A0A6A4RFM5</accession>
<dbReference type="InterPro" id="IPR009506">
    <property type="entry name" value="YjiS-like"/>
</dbReference>
<dbReference type="Pfam" id="PF06568">
    <property type="entry name" value="YjiS-like"/>
    <property type="match status" value="1"/>
</dbReference>
<evidence type="ECO:0000313" key="2">
    <source>
        <dbReference type="EMBL" id="KAE9629563.1"/>
    </source>
</evidence>
<feature type="domain" description="YjiS-like" evidence="1">
    <location>
        <begin position="26"/>
        <end position="60"/>
    </location>
</feature>
<gene>
    <name evidence="3" type="ORF">FEE96_04760</name>
    <name evidence="2" type="ORF">GP644_11130</name>
</gene>
<evidence type="ECO:0000313" key="3">
    <source>
        <dbReference type="EMBL" id="TLP67846.1"/>
    </source>
</evidence>
<dbReference type="AlphaFoldDB" id="A0A5R8ZP36"/>
<dbReference type="EMBL" id="VAUA01000002">
    <property type="protein sequence ID" value="TLP67846.1"/>
    <property type="molecule type" value="Genomic_DNA"/>
</dbReference>